<feature type="region of interest" description="Disordered" evidence="1">
    <location>
        <begin position="421"/>
        <end position="454"/>
    </location>
</feature>
<evidence type="ECO:0000313" key="3">
    <source>
        <dbReference type="Proteomes" id="UP000440578"/>
    </source>
</evidence>
<dbReference type="EMBL" id="VIIS01001694">
    <property type="protein sequence ID" value="KAF0294300.1"/>
    <property type="molecule type" value="Genomic_DNA"/>
</dbReference>
<name>A0A6A4VSA3_AMPAM</name>
<evidence type="ECO:0008006" key="4">
    <source>
        <dbReference type="Google" id="ProtNLM"/>
    </source>
</evidence>
<comment type="caution">
    <text evidence="2">The sequence shown here is derived from an EMBL/GenBank/DDBJ whole genome shotgun (WGS) entry which is preliminary data.</text>
</comment>
<dbReference type="AlphaFoldDB" id="A0A6A4VSA3"/>
<evidence type="ECO:0000313" key="2">
    <source>
        <dbReference type="EMBL" id="KAF0294300.1"/>
    </source>
</evidence>
<keyword evidence="3" id="KW-1185">Reference proteome</keyword>
<proteinExistence type="predicted"/>
<sequence>MVASHPGATLVLAGDLNCCLLKPAADSPGHRLTRLLTMYGLRIVNTEHPTYRPANSLLDVIATSRPDLVTRAGVTRCQYGTPHDFTRLVLRCGGAGRPSRPTVQRRCLQKVDSEQFNLQLSEADWSPVLLRERPADKWEEFRAIFLSQLDGVAPVTRVRLSPPGAPPLTADTRQLLAERRQALQAGGQRDRYKELNRQCRGAIRRDQTAHYQRELDKAGPGSVWRVLRPIIGSKKETAFLELLDLLDTQLEERFDMPSMHKVAEVERLLEDAAAGKTYAVPGAVKELYGRNVGVKRLEVQLKMLPDIMTQAATASDSIARDFPYKVAEPDRIVNLSEGGQTYRRLGKQICCDLAYWRQITYEEGHDSPSCSSPSVCCAGCGDEHPSTDPGCPRWLAECQVSLLIRQGWEPRDARHYVATHPDADPTIIPSNSDSVRRPPPNNHSEPDGPAAARTARLRPALRPDRGRILCRRTDWASSQHSMALTCVREAPEALGHQIMDMTN</sequence>
<gene>
    <name evidence="2" type="ORF">FJT64_007999</name>
</gene>
<accession>A0A6A4VSA3</accession>
<protein>
    <recommendedName>
        <fullName evidence="4">Endonuclease/exonuclease/phosphatase domain-containing protein</fullName>
    </recommendedName>
</protein>
<dbReference type="OrthoDB" id="5953030at2759"/>
<reference evidence="2 3" key="1">
    <citation type="submission" date="2019-07" db="EMBL/GenBank/DDBJ databases">
        <title>Draft genome assembly of a fouling barnacle, Amphibalanus amphitrite (Darwin, 1854): The first reference genome for Thecostraca.</title>
        <authorList>
            <person name="Kim W."/>
        </authorList>
    </citation>
    <scope>NUCLEOTIDE SEQUENCE [LARGE SCALE GENOMIC DNA]</scope>
    <source>
        <strain evidence="2">SNU_AA5</strain>
        <tissue evidence="2">Soma without cirri and trophi</tissue>
    </source>
</reference>
<organism evidence="2 3">
    <name type="scientific">Amphibalanus amphitrite</name>
    <name type="common">Striped barnacle</name>
    <name type="synonym">Balanus amphitrite</name>
    <dbReference type="NCBI Taxonomy" id="1232801"/>
    <lineage>
        <taxon>Eukaryota</taxon>
        <taxon>Metazoa</taxon>
        <taxon>Ecdysozoa</taxon>
        <taxon>Arthropoda</taxon>
        <taxon>Crustacea</taxon>
        <taxon>Multicrustacea</taxon>
        <taxon>Cirripedia</taxon>
        <taxon>Thoracica</taxon>
        <taxon>Thoracicalcarea</taxon>
        <taxon>Balanomorpha</taxon>
        <taxon>Balanoidea</taxon>
        <taxon>Balanidae</taxon>
        <taxon>Amphibalaninae</taxon>
        <taxon>Amphibalanus</taxon>
    </lineage>
</organism>
<evidence type="ECO:0000256" key="1">
    <source>
        <dbReference type="SAM" id="MobiDB-lite"/>
    </source>
</evidence>
<dbReference type="Proteomes" id="UP000440578">
    <property type="component" value="Unassembled WGS sequence"/>
</dbReference>